<proteinExistence type="predicted"/>
<dbReference type="AlphaFoldDB" id="A0A8E6L0V3"/>
<dbReference type="EMBL" id="MW013142">
    <property type="protein sequence ID" value="QVQ57385.1"/>
    <property type="molecule type" value="Genomic_DNA"/>
</dbReference>
<geneLocation type="plasmid" evidence="1">
    <name>pA1718-HI3</name>
</geneLocation>
<accession>A0A8E6L0V3</accession>
<reference evidence="1" key="1">
    <citation type="submission" date="2020-09" db="EMBL/GenBank/DDBJ databases">
        <authorList>
            <person name="Zhou D."/>
            <person name="Wang L."/>
        </authorList>
    </citation>
    <scope>NUCLEOTIDE SEQUENCE</scope>
    <source>
        <plasmid evidence="1">pA1718-HI3</plasmid>
    </source>
</reference>
<name>A0A8E6L0V3_KLEPN</name>
<protein>
    <submittedName>
        <fullName evidence="1">Uncharacterized protein</fullName>
    </submittedName>
</protein>
<organism evidence="1">
    <name type="scientific">Klebsiella pneumoniae</name>
    <dbReference type="NCBI Taxonomy" id="573"/>
    <lineage>
        <taxon>Bacteria</taxon>
        <taxon>Pseudomonadati</taxon>
        <taxon>Pseudomonadota</taxon>
        <taxon>Gammaproteobacteria</taxon>
        <taxon>Enterobacterales</taxon>
        <taxon>Enterobacteriaceae</taxon>
        <taxon>Klebsiella/Raoultella group</taxon>
        <taxon>Klebsiella</taxon>
        <taxon>Klebsiella pneumoniae complex</taxon>
    </lineage>
</organism>
<sequence>MILTMPFQKKCVPLNSVIEPAHSYKKVKSYFPGSQTFRRLYVTFQS</sequence>
<keyword evidence="1" id="KW-0614">Plasmid</keyword>
<evidence type="ECO:0000313" key="1">
    <source>
        <dbReference type="EMBL" id="QVQ57385.1"/>
    </source>
</evidence>